<reference evidence="2" key="1">
    <citation type="submission" date="2018-06" db="EMBL/GenBank/DDBJ databases">
        <title>Genetic diversity of the Aeromonas Hydrophila O antigens and development of a suspension array for serotype detection.</title>
        <authorList>
            <person name="Cao H."/>
            <person name="Liu B."/>
        </authorList>
    </citation>
    <scope>NUCLEOTIDE SEQUENCE</scope>
    <source>
        <strain evidence="2">G5381</strain>
    </source>
</reference>
<evidence type="ECO:0000259" key="1">
    <source>
        <dbReference type="Pfam" id="PF13477"/>
    </source>
</evidence>
<keyword evidence="2" id="KW-0808">Transferase</keyword>
<feature type="domain" description="Glycosyltransferase subfamily 4-like N-terminal" evidence="1">
    <location>
        <begin position="2"/>
        <end position="93"/>
    </location>
</feature>
<dbReference type="EMBL" id="MH449681">
    <property type="protein sequence ID" value="AXL05028.1"/>
    <property type="molecule type" value="Genomic_DNA"/>
</dbReference>
<evidence type="ECO:0000313" key="2">
    <source>
        <dbReference type="EMBL" id="AXL05028.1"/>
    </source>
</evidence>
<name>A0A346ACR6_AERHY</name>
<dbReference type="GO" id="GO:0016757">
    <property type="term" value="F:glycosyltransferase activity"/>
    <property type="evidence" value="ECO:0007669"/>
    <property type="project" value="UniProtKB-ARBA"/>
</dbReference>
<protein>
    <submittedName>
        <fullName evidence="2">Glycosyltransferase</fullName>
    </submittedName>
</protein>
<proteinExistence type="predicted"/>
<accession>A0A346ACR6</accession>
<gene>
    <name evidence="2" type="primary">gt4</name>
</gene>
<dbReference type="Gene3D" id="3.40.50.2000">
    <property type="entry name" value="Glycogen Phosphorylase B"/>
    <property type="match status" value="2"/>
</dbReference>
<dbReference type="InterPro" id="IPR028098">
    <property type="entry name" value="Glyco_trans_4-like_N"/>
</dbReference>
<dbReference type="AlphaFoldDB" id="A0A346ACR6"/>
<dbReference type="SUPFAM" id="SSF53756">
    <property type="entry name" value="UDP-Glycosyltransferase/glycogen phosphorylase"/>
    <property type="match status" value="1"/>
</dbReference>
<organism evidence="2">
    <name type="scientific">Aeromonas hydrophila</name>
    <dbReference type="NCBI Taxonomy" id="644"/>
    <lineage>
        <taxon>Bacteria</taxon>
        <taxon>Pseudomonadati</taxon>
        <taxon>Pseudomonadota</taxon>
        <taxon>Gammaproteobacteria</taxon>
        <taxon>Aeromonadales</taxon>
        <taxon>Aeromonadaceae</taxon>
        <taxon>Aeromonas</taxon>
    </lineage>
</organism>
<sequence length="340" mass="39165">MSKGVDVYVASHNVDDDDDEKIINLGELKNYFNYFDFYKIKKIIDKIKPDVIHAHIANHYGLMCLFSRVPVVLALWGSEIMIDPYKGGYIRKMIFRVINFLVLRRAKICHTSSQHILDKATKQYPRIKEKGKVFYWGLPLNALSNLQYQAVEKNLLVEFKIDAEKLIVFPRGLGWVYNPSFVSEIINKLTEYKVLPYKIVVFCGFADKNDISKFKSMLLNPEKVLIIERILNDAELYVLYSKAKFHFSVPISDALGGGVIEPAILGSIPILSDLPSYNQFAYEHGAYIIKDGTDNSMAKLYDFLHDGNERINFSYADYTDDTVLEKIIHCYRMALEKNEN</sequence>
<dbReference type="Pfam" id="PF13477">
    <property type="entry name" value="Glyco_trans_4_2"/>
    <property type="match status" value="1"/>
</dbReference>